<sequence>MRPDDNLQQDHPQLGVPTSGPGLSKDEATLRARRSWTPKGPGHWTRGIGGALGKGYAKGIQIHLLGGIEDTCPLAEHSSRRDYKTAYPKKNSSLTRMGNNLSNRCPHIMGC</sequence>
<gene>
    <name evidence="2" type="ORF">Nepgr_030889</name>
</gene>
<evidence type="ECO:0000256" key="1">
    <source>
        <dbReference type="SAM" id="MobiDB-lite"/>
    </source>
</evidence>
<proteinExistence type="predicted"/>
<evidence type="ECO:0000313" key="2">
    <source>
        <dbReference type="EMBL" id="GMH29046.1"/>
    </source>
</evidence>
<accession>A0AAD3THF8</accession>
<evidence type="ECO:0000313" key="3">
    <source>
        <dbReference type="Proteomes" id="UP001279734"/>
    </source>
</evidence>
<organism evidence="2 3">
    <name type="scientific">Nepenthes gracilis</name>
    <name type="common">Slender pitcher plant</name>
    <dbReference type="NCBI Taxonomy" id="150966"/>
    <lineage>
        <taxon>Eukaryota</taxon>
        <taxon>Viridiplantae</taxon>
        <taxon>Streptophyta</taxon>
        <taxon>Embryophyta</taxon>
        <taxon>Tracheophyta</taxon>
        <taxon>Spermatophyta</taxon>
        <taxon>Magnoliopsida</taxon>
        <taxon>eudicotyledons</taxon>
        <taxon>Gunneridae</taxon>
        <taxon>Pentapetalae</taxon>
        <taxon>Caryophyllales</taxon>
        <taxon>Nepenthaceae</taxon>
        <taxon>Nepenthes</taxon>
    </lineage>
</organism>
<dbReference type="EMBL" id="BSYO01000035">
    <property type="protein sequence ID" value="GMH29046.1"/>
    <property type="molecule type" value="Genomic_DNA"/>
</dbReference>
<feature type="region of interest" description="Disordered" evidence="1">
    <location>
        <begin position="1"/>
        <end position="47"/>
    </location>
</feature>
<keyword evidence="3" id="KW-1185">Reference proteome</keyword>
<reference evidence="2" key="1">
    <citation type="submission" date="2023-05" db="EMBL/GenBank/DDBJ databases">
        <title>Nepenthes gracilis genome sequencing.</title>
        <authorList>
            <person name="Fukushima K."/>
        </authorList>
    </citation>
    <scope>NUCLEOTIDE SEQUENCE</scope>
    <source>
        <strain evidence="2">SING2019-196</strain>
    </source>
</reference>
<dbReference type="Proteomes" id="UP001279734">
    <property type="component" value="Unassembled WGS sequence"/>
</dbReference>
<protein>
    <submittedName>
        <fullName evidence="2">Uncharacterized protein</fullName>
    </submittedName>
</protein>
<name>A0AAD3THF8_NEPGR</name>
<dbReference type="AlphaFoldDB" id="A0AAD3THF8"/>
<comment type="caution">
    <text evidence="2">The sequence shown here is derived from an EMBL/GenBank/DDBJ whole genome shotgun (WGS) entry which is preliminary data.</text>
</comment>